<dbReference type="AlphaFoldDB" id="A0A4R4DRX7"/>
<dbReference type="OrthoDB" id="7992954at2"/>
<evidence type="ECO:0000313" key="2">
    <source>
        <dbReference type="EMBL" id="TCZ65334.1"/>
    </source>
</evidence>
<keyword evidence="1" id="KW-1133">Transmembrane helix</keyword>
<dbReference type="InterPro" id="IPR025570">
    <property type="entry name" value="DUF4337"/>
</dbReference>
<proteinExistence type="predicted"/>
<evidence type="ECO:0000256" key="1">
    <source>
        <dbReference type="SAM" id="Phobius"/>
    </source>
</evidence>
<comment type="caution">
    <text evidence="2">The sequence shown here is derived from an EMBL/GenBank/DDBJ whole genome shotgun (WGS) entry which is preliminary data.</text>
</comment>
<keyword evidence="3" id="KW-1185">Reference proteome</keyword>
<dbReference type="EMBL" id="SKBM01000003">
    <property type="protein sequence ID" value="TCZ65334.1"/>
    <property type="molecule type" value="Genomic_DNA"/>
</dbReference>
<protein>
    <submittedName>
        <fullName evidence="2">DUF4337 domain-containing protein</fullName>
    </submittedName>
</protein>
<dbReference type="Proteomes" id="UP000295023">
    <property type="component" value="Unassembled WGS sequence"/>
</dbReference>
<sequence length="196" mass="20975">MAHAHQPHEELEHAHHAEGGGSKRIALLIAVLALFLAIGEMLGKSAQTDALARNIEAANLWSFFQAKTVRQTAVRTAMEEATLRLPTLDGPAREALERQVKAWTDTLARWESEPATGEGRRELTARAQAAEARRDRNMAAYHAYEYGSAAFQVAIVLASAAIITTVPALAGIAMALGVVGLALTGVGFLAPDILHH</sequence>
<name>A0A4R4DRX7_9PROT</name>
<feature type="transmembrane region" description="Helical" evidence="1">
    <location>
        <begin position="143"/>
        <end position="163"/>
    </location>
</feature>
<keyword evidence="1" id="KW-0472">Membrane</keyword>
<reference evidence="2 3" key="1">
    <citation type="submission" date="2019-03" db="EMBL/GenBank/DDBJ databases">
        <title>Paracraurococcus aquatilis NE82 genome sequence.</title>
        <authorList>
            <person name="Zhao Y."/>
            <person name="Du Z."/>
        </authorList>
    </citation>
    <scope>NUCLEOTIDE SEQUENCE [LARGE SCALE GENOMIC DNA]</scope>
    <source>
        <strain evidence="2 3">NE82</strain>
    </source>
</reference>
<feature type="transmembrane region" description="Helical" evidence="1">
    <location>
        <begin position="25"/>
        <end position="43"/>
    </location>
</feature>
<feature type="transmembrane region" description="Helical" evidence="1">
    <location>
        <begin position="169"/>
        <end position="190"/>
    </location>
</feature>
<dbReference type="RefSeq" id="WP_132284784.1">
    <property type="nucleotide sequence ID" value="NZ_SKBM01000003.1"/>
</dbReference>
<accession>A0A4R4DRX7</accession>
<gene>
    <name evidence="2" type="ORF">EXY23_03925</name>
</gene>
<dbReference type="Pfam" id="PF14235">
    <property type="entry name" value="DUF4337"/>
    <property type="match status" value="1"/>
</dbReference>
<evidence type="ECO:0000313" key="3">
    <source>
        <dbReference type="Proteomes" id="UP000295023"/>
    </source>
</evidence>
<keyword evidence="1" id="KW-0812">Transmembrane</keyword>
<organism evidence="2 3">
    <name type="scientific">Roseicella aquatilis</name>
    <dbReference type="NCBI Taxonomy" id="2527868"/>
    <lineage>
        <taxon>Bacteria</taxon>
        <taxon>Pseudomonadati</taxon>
        <taxon>Pseudomonadota</taxon>
        <taxon>Alphaproteobacteria</taxon>
        <taxon>Acetobacterales</taxon>
        <taxon>Roseomonadaceae</taxon>
        <taxon>Roseicella</taxon>
    </lineage>
</organism>